<proteinExistence type="predicted"/>
<accession>A0A642VA24</accession>
<dbReference type="Gene3D" id="3.10.20.720">
    <property type="match status" value="1"/>
</dbReference>
<evidence type="ECO:0000313" key="1">
    <source>
        <dbReference type="EMBL" id="KAA8912592.1"/>
    </source>
</evidence>
<reference evidence="1" key="1">
    <citation type="journal article" date="2019" name="G3 (Bethesda)">
        <title>Genome Assemblies of Two Rare Opportunistic Yeast Pathogens: Diutina rugosa (syn. Candida rugosa) and Trichomonascus ciferrii (syn. Candida ciferrii).</title>
        <authorList>
            <person name="Mixao V."/>
            <person name="Saus E."/>
            <person name="Hansen A.P."/>
            <person name="Lass-Florl C."/>
            <person name="Gabaldon T."/>
        </authorList>
    </citation>
    <scope>NUCLEOTIDE SEQUENCE</scope>
    <source>
        <strain evidence="1">CBS 4856</strain>
    </source>
</reference>
<comment type="caution">
    <text evidence="1">The sequence shown here is derived from an EMBL/GenBank/DDBJ whole genome shotgun (WGS) entry which is preliminary data.</text>
</comment>
<protein>
    <submittedName>
        <fullName evidence="1">Uncharacterized protein</fullName>
    </submittedName>
</protein>
<dbReference type="EMBL" id="SWFS01000252">
    <property type="protein sequence ID" value="KAA8912592.1"/>
    <property type="molecule type" value="Genomic_DNA"/>
</dbReference>
<name>A0A642VA24_9ASCO</name>
<dbReference type="Pfam" id="PF05238">
    <property type="entry name" value="CENP-N"/>
    <property type="match status" value="1"/>
</dbReference>
<dbReference type="Proteomes" id="UP000761534">
    <property type="component" value="Unassembled WGS sequence"/>
</dbReference>
<dbReference type="GO" id="GO:0034080">
    <property type="term" value="P:CENP-A containing chromatin assembly"/>
    <property type="evidence" value="ECO:0007669"/>
    <property type="project" value="InterPro"/>
</dbReference>
<dbReference type="InterPro" id="IPR007902">
    <property type="entry name" value="Chl4/mis15/CENP-N"/>
</dbReference>
<evidence type="ECO:0000313" key="2">
    <source>
        <dbReference type="Proteomes" id="UP000761534"/>
    </source>
</evidence>
<sequence length="395" mass="44529">MAIEDLSLPNTFIHKGLSDRATRLLRKFSKNQLLELVNLWLNNSRNAPPILSEEQAMAIDDDESFAEQSLEIVQNRFERGDILNAPKSTILREITSEFWSKGLNLFQVAEIESKYIQEFQNRHSWTFSTFHLDSGEEFVPSIEPESFLTAFQTALYPMILGHAYITRHTGLSLTILRLQIFNPKPRPSSPLLPLRPIYLAFPTSSPHLLHSAGEDFIMRAVFHALQTILSTPTSIVTLKQSQDIPSKSLQAFSTLKGISRHAASLGAWAVYAADMVDSSVLSLEKHPKQSAISSDEATKRIQMANLRFHGDTSKNTNKRQPVQIQAFEAHMKEPHEDGNFTPSLMIRLEGDDVFHGMYKLVKDGIADAETLPDWLTGEELHQSGKVENGRFHPVN</sequence>
<organism evidence="1 2">
    <name type="scientific">Trichomonascus ciferrii</name>
    <dbReference type="NCBI Taxonomy" id="44093"/>
    <lineage>
        <taxon>Eukaryota</taxon>
        <taxon>Fungi</taxon>
        <taxon>Dikarya</taxon>
        <taxon>Ascomycota</taxon>
        <taxon>Saccharomycotina</taxon>
        <taxon>Dipodascomycetes</taxon>
        <taxon>Dipodascales</taxon>
        <taxon>Trichomonascaceae</taxon>
        <taxon>Trichomonascus</taxon>
        <taxon>Trichomonascus ciferrii complex</taxon>
    </lineage>
</organism>
<dbReference type="GO" id="GO:0007059">
    <property type="term" value="P:chromosome segregation"/>
    <property type="evidence" value="ECO:0007669"/>
    <property type="project" value="InterPro"/>
</dbReference>
<gene>
    <name evidence="1" type="ORF">TRICI_003430</name>
</gene>
<dbReference type="OrthoDB" id="6585699at2759"/>
<dbReference type="VEuPathDB" id="FungiDB:TRICI_003430"/>
<keyword evidence="2" id="KW-1185">Reference proteome</keyword>
<dbReference type="AlphaFoldDB" id="A0A642VA24"/>